<feature type="non-terminal residue" evidence="1">
    <location>
        <position position="229"/>
    </location>
</feature>
<dbReference type="HOGENOM" id="CLU_1412067_0_0_1"/>
<evidence type="ECO:0000313" key="2">
    <source>
        <dbReference type="Proteomes" id="UP000000305"/>
    </source>
</evidence>
<gene>
    <name evidence="1" type="ORF">DAPPUDRAFT_65016</name>
</gene>
<dbReference type="Pfam" id="PF03564">
    <property type="entry name" value="DUF1759"/>
    <property type="match status" value="1"/>
</dbReference>
<reference evidence="1 2" key="1">
    <citation type="journal article" date="2011" name="Science">
        <title>The ecoresponsive genome of Daphnia pulex.</title>
        <authorList>
            <person name="Colbourne J.K."/>
            <person name="Pfrender M.E."/>
            <person name="Gilbert D."/>
            <person name="Thomas W.K."/>
            <person name="Tucker A."/>
            <person name="Oakley T.H."/>
            <person name="Tokishita S."/>
            <person name="Aerts A."/>
            <person name="Arnold G.J."/>
            <person name="Basu M.K."/>
            <person name="Bauer D.J."/>
            <person name="Caceres C.E."/>
            <person name="Carmel L."/>
            <person name="Casola C."/>
            <person name="Choi J.H."/>
            <person name="Detter J.C."/>
            <person name="Dong Q."/>
            <person name="Dusheyko S."/>
            <person name="Eads B.D."/>
            <person name="Frohlich T."/>
            <person name="Geiler-Samerotte K.A."/>
            <person name="Gerlach D."/>
            <person name="Hatcher P."/>
            <person name="Jogdeo S."/>
            <person name="Krijgsveld J."/>
            <person name="Kriventseva E.V."/>
            <person name="Kultz D."/>
            <person name="Laforsch C."/>
            <person name="Lindquist E."/>
            <person name="Lopez J."/>
            <person name="Manak J.R."/>
            <person name="Muller J."/>
            <person name="Pangilinan J."/>
            <person name="Patwardhan R.P."/>
            <person name="Pitluck S."/>
            <person name="Pritham E.J."/>
            <person name="Rechtsteiner A."/>
            <person name="Rho M."/>
            <person name="Rogozin I.B."/>
            <person name="Sakarya O."/>
            <person name="Salamov A."/>
            <person name="Schaack S."/>
            <person name="Shapiro H."/>
            <person name="Shiga Y."/>
            <person name="Skalitzky C."/>
            <person name="Smith Z."/>
            <person name="Souvorov A."/>
            <person name="Sung W."/>
            <person name="Tang Z."/>
            <person name="Tsuchiya D."/>
            <person name="Tu H."/>
            <person name="Vos H."/>
            <person name="Wang M."/>
            <person name="Wolf Y.I."/>
            <person name="Yamagata H."/>
            <person name="Yamada T."/>
            <person name="Ye Y."/>
            <person name="Shaw J.R."/>
            <person name="Andrews J."/>
            <person name="Crease T.J."/>
            <person name="Tang H."/>
            <person name="Lucas S.M."/>
            <person name="Robertson H.M."/>
            <person name="Bork P."/>
            <person name="Koonin E.V."/>
            <person name="Zdobnov E.M."/>
            <person name="Grigoriev I.V."/>
            <person name="Lynch M."/>
            <person name="Boore J.L."/>
        </authorList>
    </citation>
    <scope>NUCLEOTIDE SEQUENCE [LARGE SCALE GENOMIC DNA]</scope>
</reference>
<organism evidence="1 2">
    <name type="scientific">Daphnia pulex</name>
    <name type="common">Water flea</name>
    <dbReference type="NCBI Taxonomy" id="6669"/>
    <lineage>
        <taxon>Eukaryota</taxon>
        <taxon>Metazoa</taxon>
        <taxon>Ecdysozoa</taxon>
        <taxon>Arthropoda</taxon>
        <taxon>Crustacea</taxon>
        <taxon>Branchiopoda</taxon>
        <taxon>Diplostraca</taxon>
        <taxon>Cladocera</taxon>
        <taxon>Anomopoda</taxon>
        <taxon>Daphniidae</taxon>
        <taxon>Daphnia</taxon>
    </lineage>
</organism>
<name>E9HQ47_DAPPU</name>
<sequence>MRDAWIRVETELTERLEAASRAAAPSRSIPTTTKRVKLPDLKIKQFDGDVFKWRSFWDIFKINFDQNADLSDVQKYSYLREYLTGKALRAVEGFEVTDDSYPKAVKTLKELFGNKDIAVQAHMSRLYNLQNTKQATDTASLERLYTEVNTHVRSLETLGENIKAFGGFIVTIMLHKLPDELILIWNREKKRSATDLEAMLTFIRDELAARDRCKQLKNSVGPAQQTTTR</sequence>
<dbReference type="Proteomes" id="UP000000305">
    <property type="component" value="Unassembled WGS sequence"/>
</dbReference>
<dbReference type="OrthoDB" id="6378313at2759"/>
<dbReference type="PANTHER" id="PTHR22954">
    <property type="entry name" value="RETROVIRAL PROTEASE-RELATED"/>
    <property type="match status" value="1"/>
</dbReference>
<accession>E9HQ47</accession>
<evidence type="ECO:0008006" key="3">
    <source>
        <dbReference type="Google" id="ProtNLM"/>
    </source>
</evidence>
<dbReference type="KEGG" id="dpx:DAPPUDRAFT_65016"/>
<dbReference type="PANTHER" id="PTHR22954:SF3">
    <property type="entry name" value="PROTEIN CBG08539"/>
    <property type="match status" value="1"/>
</dbReference>
<dbReference type="InterPro" id="IPR005312">
    <property type="entry name" value="DUF1759"/>
</dbReference>
<evidence type="ECO:0000313" key="1">
    <source>
        <dbReference type="EMBL" id="EFX66140.1"/>
    </source>
</evidence>
<dbReference type="PhylomeDB" id="E9HQ47"/>
<dbReference type="eggNOG" id="ENOG502SEF2">
    <property type="taxonomic scope" value="Eukaryota"/>
</dbReference>
<dbReference type="AlphaFoldDB" id="E9HQ47"/>
<protein>
    <recommendedName>
        <fullName evidence="3">Ty3 transposon capsid-like protein domain-containing protein</fullName>
    </recommendedName>
</protein>
<dbReference type="OMA" id="SETHIYG"/>
<keyword evidence="2" id="KW-1185">Reference proteome</keyword>
<dbReference type="InParanoid" id="E9HQ47"/>
<proteinExistence type="predicted"/>
<dbReference type="EMBL" id="GL732714">
    <property type="protein sequence ID" value="EFX66140.1"/>
    <property type="molecule type" value="Genomic_DNA"/>
</dbReference>